<keyword evidence="1" id="KW-0677">Repeat</keyword>
<dbReference type="AlphaFoldDB" id="A0A317W094"/>
<dbReference type="EMBL" id="MSFU01000007">
    <property type="protein sequence ID" value="PWY77560.1"/>
    <property type="molecule type" value="Genomic_DNA"/>
</dbReference>
<dbReference type="PROSITE" id="PS50088">
    <property type="entry name" value="ANK_REPEAT"/>
    <property type="match status" value="1"/>
</dbReference>
<name>A0A317W094_ASPEC</name>
<organism evidence="4 5">
    <name type="scientific">Aspergillus eucalypticola (strain CBS 122712 / IBT 29274)</name>
    <dbReference type="NCBI Taxonomy" id="1448314"/>
    <lineage>
        <taxon>Eukaryota</taxon>
        <taxon>Fungi</taxon>
        <taxon>Dikarya</taxon>
        <taxon>Ascomycota</taxon>
        <taxon>Pezizomycotina</taxon>
        <taxon>Eurotiomycetes</taxon>
        <taxon>Eurotiomycetidae</taxon>
        <taxon>Eurotiales</taxon>
        <taxon>Aspergillaceae</taxon>
        <taxon>Aspergillus</taxon>
        <taxon>Aspergillus subgen. Circumdati</taxon>
    </lineage>
</organism>
<comment type="caution">
    <text evidence="4">The sequence shown here is derived from an EMBL/GenBank/DDBJ whole genome shotgun (WGS) entry which is preliminary data.</text>
</comment>
<protein>
    <submittedName>
        <fullName evidence="4">Ankyrin</fullName>
    </submittedName>
</protein>
<evidence type="ECO:0000313" key="4">
    <source>
        <dbReference type="EMBL" id="PWY77560.1"/>
    </source>
</evidence>
<dbReference type="OrthoDB" id="341259at2759"/>
<dbReference type="RefSeq" id="XP_025389941.1">
    <property type="nucleotide sequence ID" value="XM_025535187.1"/>
</dbReference>
<dbReference type="Gene3D" id="1.25.40.20">
    <property type="entry name" value="Ankyrin repeat-containing domain"/>
    <property type="match status" value="1"/>
</dbReference>
<feature type="repeat" description="ANK" evidence="3">
    <location>
        <begin position="69"/>
        <end position="93"/>
    </location>
</feature>
<dbReference type="Proteomes" id="UP000246171">
    <property type="component" value="Unassembled WGS sequence"/>
</dbReference>
<dbReference type="PROSITE" id="PS50297">
    <property type="entry name" value="ANK_REP_REGION"/>
    <property type="match status" value="1"/>
</dbReference>
<gene>
    <name evidence="4" type="ORF">BO83DRAFT_425033</name>
</gene>
<proteinExistence type="predicted"/>
<dbReference type="VEuPathDB" id="FungiDB:BO83DRAFT_425033"/>
<dbReference type="GeneID" id="37057149"/>
<dbReference type="Pfam" id="PF00023">
    <property type="entry name" value="Ank"/>
    <property type="match status" value="1"/>
</dbReference>
<keyword evidence="5" id="KW-1185">Reference proteome</keyword>
<dbReference type="Pfam" id="PF12796">
    <property type="entry name" value="Ank_2"/>
    <property type="match status" value="1"/>
</dbReference>
<evidence type="ECO:0000256" key="3">
    <source>
        <dbReference type="PROSITE-ProRule" id="PRU00023"/>
    </source>
</evidence>
<evidence type="ECO:0000313" key="5">
    <source>
        <dbReference type="Proteomes" id="UP000246171"/>
    </source>
</evidence>
<accession>A0A317W094</accession>
<dbReference type="PANTHER" id="PTHR24198:SF165">
    <property type="entry name" value="ANKYRIN REPEAT-CONTAINING PROTEIN-RELATED"/>
    <property type="match status" value="1"/>
</dbReference>
<evidence type="ECO:0000256" key="2">
    <source>
        <dbReference type="ARBA" id="ARBA00023043"/>
    </source>
</evidence>
<dbReference type="InterPro" id="IPR002110">
    <property type="entry name" value="Ankyrin_rpt"/>
</dbReference>
<keyword evidence="2 3" id="KW-0040">ANK repeat</keyword>
<dbReference type="InterPro" id="IPR036770">
    <property type="entry name" value="Ankyrin_rpt-contain_sf"/>
</dbReference>
<reference evidence="4" key="1">
    <citation type="submission" date="2016-12" db="EMBL/GenBank/DDBJ databases">
        <title>The genomes of Aspergillus section Nigri reveals drivers in fungal speciation.</title>
        <authorList>
            <consortium name="DOE Joint Genome Institute"/>
            <person name="Vesth T.C."/>
            <person name="Nybo J."/>
            <person name="Theobald S."/>
            <person name="Brandl J."/>
            <person name="Frisvad J.C."/>
            <person name="Nielsen K.F."/>
            <person name="Lyhne E.K."/>
            <person name="Kogle M.E."/>
            <person name="Kuo A."/>
            <person name="Riley R."/>
            <person name="Clum A."/>
            <person name="Nolan M."/>
            <person name="Lipzen A."/>
            <person name="Salamov A."/>
            <person name="Henrissat B."/>
            <person name="Wiebenga A."/>
            <person name="De vries R.P."/>
            <person name="Grigoriev I.V."/>
            <person name="Mortensen U.H."/>
            <person name="Andersen M.R."/>
            <person name="Baker S.E."/>
        </authorList>
    </citation>
    <scope>NUCLEOTIDE SEQUENCE</scope>
    <source>
        <strain evidence="4">CBS 122712</strain>
    </source>
</reference>
<sequence length="215" mass="23138">MDALPLLHAALTGHNNIVKSLLSTGIPDPNCRDAGGKTPLAQVSYHGHDEIVGLLLANDEVDPDMQDNHGKTSLALACQGGHESIVALLLKTGKVNPNSEDHYGTKPLTHAMEFGNEGIIKLISDAINSRDSESSPNTSSRSSLQLDAASEFQPAIDASMNKVCSSIWHARWRGKTDPHSIGGTIWARSKWIRLADDIDTLAEVIICGELLTHLH</sequence>
<dbReference type="SUPFAM" id="SSF48403">
    <property type="entry name" value="Ankyrin repeat"/>
    <property type="match status" value="1"/>
</dbReference>
<evidence type="ECO:0000256" key="1">
    <source>
        <dbReference type="ARBA" id="ARBA00022737"/>
    </source>
</evidence>
<dbReference type="PANTHER" id="PTHR24198">
    <property type="entry name" value="ANKYRIN REPEAT AND PROTEIN KINASE DOMAIN-CONTAINING PROTEIN"/>
    <property type="match status" value="1"/>
</dbReference>
<dbReference type="SMART" id="SM00248">
    <property type="entry name" value="ANK"/>
    <property type="match status" value="4"/>
</dbReference>